<reference evidence="1 2" key="1">
    <citation type="journal article" date="2020" name="Cell">
        <title>Large-Scale Comparative Analyses of Tick Genomes Elucidate Their Genetic Diversity and Vector Capacities.</title>
        <authorList>
            <consortium name="Tick Genome and Microbiome Consortium (TIGMIC)"/>
            <person name="Jia N."/>
            <person name="Wang J."/>
            <person name="Shi W."/>
            <person name="Du L."/>
            <person name="Sun Y."/>
            <person name="Zhan W."/>
            <person name="Jiang J.F."/>
            <person name="Wang Q."/>
            <person name="Zhang B."/>
            <person name="Ji P."/>
            <person name="Bell-Sakyi L."/>
            <person name="Cui X.M."/>
            <person name="Yuan T.T."/>
            <person name="Jiang B.G."/>
            <person name="Yang W.F."/>
            <person name="Lam T.T."/>
            <person name="Chang Q.C."/>
            <person name="Ding S.J."/>
            <person name="Wang X.J."/>
            <person name="Zhu J.G."/>
            <person name="Ruan X.D."/>
            <person name="Zhao L."/>
            <person name="Wei J.T."/>
            <person name="Ye R.Z."/>
            <person name="Que T.C."/>
            <person name="Du C.H."/>
            <person name="Zhou Y.H."/>
            <person name="Cheng J.X."/>
            <person name="Dai P.F."/>
            <person name="Guo W.B."/>
            <person name="Han X.H."/>
            <person name="Huang E.J."/>
            <person name="Li L.F."/>
            <person name="Wei W."/>
            <person name="Gao Y.C."/>
            <person name="Liu J.Z."/>
            <person name="Shao H.Z."/>
            <person name="Wang X."/>
            <person name="Wang C.C."/>
            <person name="Yang T.C."/>
            <person name="Huo Q.B."/>
            <person name="Li W."/>
            <person name="Chen H.Y."/>
            <person name="Chen S.E."/>
            <person name="Zhou L.G."/>
            <person name="Ni X.B."/>
            <person name="Tian J.H."/>
            <person name="Sheng Y."/>
            <person name="Liu T."/>
            <person name="Pan Y.S."/>
            <person name="Xia L.Y."/>
            <person name="Li J."/>
            <person name="Zhao F."/>
            <person name="Cao W.C."/>
        </authorList>
    </citation>
    <scope>NUCLEOTIDE SEQUENCE [LARGE SCALE GENOMIC DNA]</scope>
    <source>
        <strain evidence="1">Iper-2018</strain>
    </source>
</reference>
<proteinExistence type="predicted"/>
<protein>
    <submittedName>
        <fullName evidence="1">Uncharacterized protein</fullName>
    </submittedName>
</protein>
<accession>A0AC60QW89</accession>
<gene>
    <name evidence="1" type="ORF">HPB47_014691</name>
</gene>
<name>A0AC60QW89_IXOPE</name>
<dbReference type="EMBL" id="JABSTQ010003094">
    <property type="protein sequence ID" value="KAG0443640.1"/>
    <property type="molecule type" value="Genomic_DNA"/>
</dbReference>
<comment type="caution">
    <text evidence="1">The sequence shown here is derived from an EMBL/GenBank/DDBJ whole genome shotgun (WGS) entry which is preliminary data.</text>
</comment>
<keyword evidence="2" id="KW-1185">Reference proteome</keyword>
<evidence type="ECO:0000313" key="2">
    <source>
        <dbReference type="Proteomes" id="UP000805193"/>
    </source>
</evidence>
<dbReference type="Proteomes" id="UP000805193">
    <property type="component" value="Unassembled WGS sequence"/>
</dbReference>
<evidence type="ECO:0000313" key="1">
    <source>
        <dbReference type="EMBL" id="KAG0443640.1"/>
    </source>
</evidence>
<organism evidence="1 2">
    <name type="scientific">Ixodes persulcatus</name>
    <name type="common">Taiga tick</name>
    <dbReference type="NCBI Taxonomy" id="34615"/>
    <lineage>
        <taxon>Eukaryota</taxon>
        <taxon>Metazoa</taxon>
        <taxon>Ecdysozoa</taxon>
        <taxon>Arthropoda</taxon>
        <taxon>Chelicerata</taxon>
        <taxon>Arachnida</taxon>
        <taxon>Acari</taxon>
        <taxon>Parasitiformes</taxon>
        <taxon>Ixodida</taxon>
        <taxon>Ixodoidea</taxon>
        <taxon>Ixodidae</taxon>
        <taxon>Ixodinae</taxon>
        <taxon>Ixodes</taxon>
    </lineage>
</organism>
<sequence>MTRKRYCICTLLSARLTNSIPLSAWSSESEELPSAPVAESFVPGPQGSLLMSALLLGNHQECPVKEEPEAPPLALPVASTGVGLQFDDYSSPPSSPEGPKVFPQDSPPVKEEPVETTSDPLKDEGTSHSPSPELPSEQGQSACQEKDDRLQCRFCSYSTRYKTNITTHEMMHTEVKPFHCRFCRRTFRWKTELSKHERMHTGDTPFACQTCHVAFALRSCLTAHQKIHAREKRFSCEICHEAFTFKAVLRLHMRSHVFERRFRCGLCGRLFKQKRFLTSHLKAHTGERPFACGVCGKAFREGKHVRTHHKRVHLGIKPLQCTTCLRAFGNSSNLADHVRTHTGERPFKCESCGRAFTRKYHLTFHRKRKHVMERLSGVMHGPLPQGWKAAQVECA</sequence>